<dbReference type="AlphaFoldDB" id="A0A0R1ZHX5"/>
<comment type="catalytic activity">
    <reaction evidence="2">
        <text>L-glutamine + H2O = L-glutamate + NH4(+)</text>
        <dbReference type="Rhea" id="RHEA:15889"/>
        <dbReference type="ChEBI" id="CHEBI:15377"/>
        <dbReference type="ChEBI" id="CHEBI:28938"/>
        <dbReference type="ChEBI" id="CHEBI:29985"/>
        <dbReference type="ChEBI" id="CHEBI:58359"/>
        <dbReference type="EC" id="3.5.1.2"/>
    </reaction>
</comment>
<dbReference type="CDD" id="cd01750">
    <property type="entry name" value="GATase1_CobQ"/>
    <property type="match status" value="1"/>
</dbReference>
<dbReference type="GO" id="GO:0071555">
    <property type="term" value="P:cell wall organization"/>
    <property type="evidence" value="ECO:0007669"/>
    <property type="project" value="UniProtKB-KW"/>
</dbReference>
<keyword evidence="2" id="KW-0133">Cell shape</keyword>
<dbReference type="PATRIC" id="fig|1423820.4.peg.492"/>
<feature type="active site" description="Nucleophile" evidence="2">
    <location>
        <position position="95"/>
    </location>
</feature>
<dbReference type="PANTHER" id="PTHR21343">
    <property type="entry name" value="DETHIOBIOTIN SYNTHETASE"/>
    <property type="match status" value="1"/>
</dbReference>
<dbReference type="Proteomes" id="UP000051291">
    <property type="component" value="Unassembled WGS sequence"/>
</dbReference>
<dbReference type="Pfam" id="PF07685">
    <property type="entry name" value="GATase_3"/>
    <property type="match status" value="1"/>
</dbReference>
<name>A0A0R1ZHX5_9LACO</name>
<comment type="similarity">
    <text evidence="2">Belongs to the CobB/CobQ family. GatD subfamily.</text>
</comment>
<evidence type="ECO:0000256" key="1">
    <source>
        <dbReference type="ARBA" id="ARBA00022962"/>
    </source>
</evidence>
<comment type="function">
    <text evidence="2">The lipid II isoglutaminyl synthase complex catalyzes the formation of alpha-D-isoglutamine in the cell wall lipid II stem peptide. The GatD subunit catalyzes the hydrolysis of glutamine to glutamate and ammonia. The resulting ammonia molecule is channeled to the active site of MurT.</text>
</comment>
<dbReference type="InterPro" id="IPR011698">
    <property type="entry name" value="GATase_3"/>
</dbReference>
<evidence type="ECO:0000256" key="2">
    <source>
        <dbReference type="HAMAP-Rule" id="MF_02213"/>
    </source>
</evidence>
<sequence length="234" mass="26175">MQYHLNLAHLYGDLLNTYSDIGNILVLKYYAKQMDTDIDVQIISLDDDFDPDKFDFALFGGGQDYEQTIVSRDLPNKAAAIKKFINDDKPMLAVCGGYQLLGQYYIGADGKKIPGVGALPHRTETQVNNRFIGDIRIRNEETGEEYHGFENHNGMTFLGEGERPLGKVIEGHGNNGQDGSEGAIYKNVFGTYFHGPVLARNGNLAKRFLLLALKNKYPDADFSQQEALEIKPTY</sequence>
<keyword evidence="2" id="KW-0436">Ligase</keyword>
<comment type="subunit">
    <text evidence="2">Forms a heterodimer with MurT.</text>
</comment>
<evidence type="ECO:0000313" key="4">
    <source>
        <dbReference type="EMBL" id="KRM52532.1"/>
    </source>
</evidence>
<dbReference type="PROSITE" id="PS51273">
    <property type="entry name" value="GATASE_TYPE_1"/>
    <property type="match status" value="1"/>
</dbReference>
<dbReference type="PROSITE" id="PS51274">
    <property type="entry name" value="GATASE_COBBQ"/>
    <property type="match status" value="1"/>
</dbReference>
<dbReference type="GO" id="GO:0009252">
    <property type="term" value="P:peptidoglycan biosynthetic process"/>
    <property type="evidence" value="ECO:0007669"/>
    <property type="project" value="UniProtKB-UniRule"/>
</dbReference>
<protein>
    <recommendedName>
        <fullName evidence="2">Lipid II isoglutaminyl synthase (glutamine-hydrolyzing) subunit GatD</fullName>
        <ecNumber evidence="2">6.3.5.13</ecNumber>
    </recommendedName>
    <alternativeName>
        <fullName evidence="2">Lipid II isoglutaminyl synthase glutaminase subunit</fullName>
        <ecNumber evidence="2">3.5.1.2</ecNumber>
    </alternativeName>
</protein>
<dbReference type="GO" id="GO:0008360">
    <property type="term" value="P:regulation of cell shape"/>
    <property type="evidence" value="ECO:0007669"/>
    <property type="project" value="UniProtKB-KW"/>
</dbReference>
<dbReference type="InterPro" id="IPR033949">
    <property type="entry name" value="CobQ_GATase1"/>
</dbReference>
<feature type="active site" evidence="2">
    <location>
        <position position="194"/>
    </location>
</feature>
<feature type="binding site" evidence="2">
    <location>
        <position position="130"/>
    </location>
    <ligand>
        <name>substrate</name>
    </ligand>
</feature>
<comment type="caution">
    <text evidence="4">The sequence shown here is derived from an EMBL/GenBank/DDBJ whole genome shotgun (WGS) entry which is preliminary data.</text>
</comment>
<evidence type="ECO:0000259" key="3">
    <source>
        <dbReference type="Pfam" id="PF07685"/>
    </source>
</evidence>
<dbReference type="EC" id="6.3.5.13" evidence="2"/>
<dbReference type="HAMAP" id="MF_02213">
    <property type="entry name" value="Lipid_II_synth_GatD"/>
    <property type="match status" value="1"/>
</dbReference>
<dbReference type="InterPro" id="IPR029062">
    <property type="entry name" value="Class_I_gatase-like"/>
</dbReference>
<comment type="pathway">
    <text evidence="2">Cell wall biogenesis; peptidoglycan biosynthesis.</text>
</comment>
<evidence type="ECO:0000313" key="5">
    <source>
        <dbReference type="Proteomes" id="UP000051291"/>
    </source>
</evidence>
<keyword evidence="5" id="KW-1185">Reference proteome</keyword>
<keyword evidence="2" id="KW-0961">Cell wall biogenesis/degradation</keyword>
<dbReference type="InterPro" id="IPR043702">
    <property type="entry name" value="Lipid_II_synth_GatD"/>
</dbReference>
<comment type="catalytic activity">
    <reaction evidence="2">
        <text>beta-D-GlcNAc-(1-&gt;4)-Mur2Ac(oyl-L-Ala-gamma-D-Glu-L-Lys-D-Ala-D-Ala)-di-trans,octa-cis-undecaprenyl diphosphate + L-glutamine + ATP + H2O = beta-D-GlcNAc-(1-&gt;4)-Mur2Ac(oyl-L-Ala-D-isoglutaminyl-L-Lys-D-Ala-D-Ala)-di-trans,octa-cis-undecaprenyl diphosphate + L-glutamate + ADP + phosphate + H(+)</text>
        <dbReference type="Rhea" id="RHEA:57928"/>
        <dbReference type="ChEBI" id="CHEBI:15377"/>
        <dbReference type="ChEBI" id="CHEBI:15378"/>
        <dbReference type="ChEBI" id="CHEBI:29985"/>
        <dbReference type="ChEBI" id="CHEBI:30616"/>
        <dbReference type="ChEBI" id="CHEBI:43474"/>
        <dbReference type="ChEBI" id="CHEBI:58359"/>
        <dbReference type="ChEBI" id="CHEBI:60033"/>
        <dbReference type="ChEBI" id="CHEBI:62233"/>
        <dbReference type="ChEBI" id="CHEBI:456216"/>
        <dbReference type="EC" id="6.3.5.13"/>
    </reaction>
</comment>
<dbReference type="EC" id="3.5.1.2" evidence="2"/>
<dbReference type="RefSeq" id="WP_057906530.1">
    <property type="nucleotide sequence ID" value="NZ_AYYZ01000019.1"/>
</dbReference>
<dbReference type="UniPathway" id="UPA00219"/>
<organism evidence="4 5">
    <name type="scientific">Ligilactobacillus araffinosus DSM 20653</name>
    <dbReference type="NCBI Taxonomy" id="1423820"/>
    <lineage>
        <taxon>Bacteria</taxon>
        <taxon>Bacillati</taxon>
        <taxon>Bacillota</taxon>
        <taxon>Bacilli</taxon>
        <taxon>Lactobacillales</taxon>
        <taxon>Lactobacillaceae</taxon>
        <taxon>Ligilactobacillus</taxon>
    </lineage>
</organism>
<dbReference type="Gene3D" id="3.40.50.880">
    <property type="match status" value="1"/>
</dbReference>
<reference evidence="4 5" key="1">
    <citation type="journal article" date="2015" name="Genome Announc.">
        <title>Expanding the biotechnology potential of lactobacilli through comparative genomics of 213 strains and associated genera.</title>
        <authorList>
            <person name="Sun Z."/>
            <person name="Harris H.M."/>
            <person name="McCann A."/>
            <person name="Guo C."/>
            <person name="Argimon S."/>
            <person name="Zhang W."/>
            <person name="Yang X."/>
            <person name="Jeffery I.B."/>
            <person name="Cooney J.C."/>
            <person name="Kagawa T.F."/>
            <person name="Liu W."/>
            <person name="Song Y."/>
            <person name="Salvetti E."/>
            <person name="Wrobel A."/>
            <person name="Rasinkangas P."/>
            <person name="Parkhill J."/>
            <person name="Rea M.C."/>
            <person name="O'Sullivan O."/>
            <person name="Ritari J."/>
            <person name="Douillard F.P."/>
            <person name="Paul Ross R."/>
            <person name="Yang R."/>
            <person name="Briner A.E."/>
            <person name="Felis G.E."/>
            <person name="de Vos W.M."/>
            <person name="Barrangou R."/>
            <person name="Klaenhammer T.R."/>
            <person name="Caufield P.W."/>
            <person name="Cui Y."/>
            <person name="Zhang H."/>
            <person name="O'Toole P.W."/>
        </authorList>
    </citation>
    <scope>NUCLEOTIDE SEQUENCE [LARGE SCALE GENOMIC DNA]</scope>
    <source>
        <strain evidence="4 5">DSM 20653</strain>
    </source>
</reference>
<dbReference type="GO" id="GO:0004359">
    <property type="term" value="F:glutaminase activity"/>
    <property type="evidence" value="ECO:0007669"/>
    <property type="project" value="UniProtKB-UniRule"/>
</dbReference>
<keyword evidence="2" id="KW-0573">Peptidoglycan synthesis</keyword>
<accession>A0A0R1ZHX5</accession>
<dbReference type="EMBL" id="AYYZ01000019">
    <property type="protein sequence ID" value="KRM52532.1"/>
    <property type="molecule type" value="Genomic_DNA"/>
</dbReference>
<dbReference type="GO" id="GO:0140282">
    <property type="term" value="F:carbon-nitrogen ligase activity on lipid II"/>
    <property type="evidence" value="ECO:0007669"/>
    <property type="project" value="UniProtKB-UniRule"/>
</dbReference>
<keyword evidence="2" id="KW-0378">Hydrolase</keyword>
<keyword evidence="1 2" id="KW-0315">Glutamine amidotransferase</keyword>
<dbReference type="SUPFAM" id="SSF52317">
    <property type="entry name" value="Class I glutamine amidotransferase-like"/>
    <property type="match status" value="1"/>
</dbReference>
<dbReference type="PANTHER" id="PTHR21343:SF9">
    <property type="entry name" value="LIPID II ISOGLUTAMINYL SYNTHASE (GLUTAMINE-HYDROLYZING) SUBUNIT GATD"/>
    <property type="match status" value="1"/>
</dbReference>
<proteinExistence type="inferred from homology"/>
<feature type="domain" description="CobB/CobQ-like glutamine amidotransferase" evidence="3">
    <location>
        <begin position="7"/>
        <end position="201"/>
    </location>
</feature>
<dbReference type="GO" id="GO:0009236">
    <property type="term" value="P:cobalamin biosynthetic process"/>
    <property type="evidence" value="ECO:0007669"/>
    <property type="project" value="InterPro"/>
</dbReference>
<gene>
    <name evidence="2" type="primary">gatD</name>
    <name evidence="4" type="ORF">FC64_GL000489</name>
</gene>
<dbReference type="STRING" id="1423820.FC64_GL000489"/>